<evidence type="ECO:0000259" key="1">
    <source>
        <dbReference type="Pfam" id="PF00496"/>
    </source>
</evidence>
<dbReference type="InterPro" id="IPR000914">
    <property type="entry name" value="SBP_5_dom"/>
</dbReference>
<evidence type="ECO:0000313" key="3">
    <source>
        <dbReference type="Proteomes" id="UP001431131"/>
    </source>
</evidence>
<evidence type="ECO:0000313" key="2">
    <source>
        <dbReference type="EMBL" id="MCH1624548.1"/>
    </source>
</evidence>
<gene>
    <name evidence="2" type="ORF">MJG50_04350</name>
</gene>
<dbReference type="InterPro" id="IPR030678">
    <property type="entry name" value="Peptide/Ni-bd"/>
</dbReference>
<dbReference type="GO" id="GO:1904680">
    <property type="term" value="F:peptide transmembrane transporter activity"/>
    <property type="evidence" value="ECO:0007669"/>
    <property type="project" value="TreeGrafter"/>
</dbReference>
<dbReference type="Pfam" id="PF00496">
    <property type="entry name" value="SBP_bac_5"/>
    <property type="match status" value="1"/>
</dbReference>
<dbReference type="Gene3D" id="3.40.190.10">
    <property type="entry name" value="Periplasmic binding protein-like II"/>
    <property type="match status" value="1"/>
</dbReference>
<keyword evidence="3" id="KW-1185">Reference proteome</keyword>
<dbReference type="Gene3D" id="3.90.76.10">
    <property type="entry name" value="Dipeptide-binding Protein, Domain 1"/>
    <property type="match status" value="1"/>
</dbReference>
<dbReference type="InterPro" id="IPR039424">
    <property type="entry name" value="SBP_5"/>
</dbReference>
<name>A0AAW5DW22_9BACI</name>
<dbReference type="AlphaFoldDB" id="A0AAW5DW22"/>
<feature type="domain" description="Solute-binding protein family 5" evidence="1">
    <location>
        <begin position="88"/>
        <end position="459"/>
    </location>
</feature>
<dbReference type="RefSeq" id="WP_240253075.1">
    <property type="nucleotide sequence ID" value="NZ_JAKTTI010000004.1"/>
</dbReference>
<organism evidence="2 3">
    <name type="scientific">Fredinandcohnia quinoae</name>
    <dbReference type="NCBI Taxonomy" id="2918902"/>
    <lineage>
        <taxon>Bacteria</taxon>
        <taxon>Bacillati</taxon>
        <taxon>Bacillota</taxon>
        <taxon>Bacilli</taxon>
        <taxon>Bacillales</taxon>
        <taxon>Bacillaceae</taxon>
        <taxon>Fredinandcohnia</taxon>
    </lineage>
</organism>
<dbReference type="GO" id="GO:0043190">
    <property type="term" value="C:ATP-binding cassette (ABC) transporter complex"/>
    <property type="evidence" value="ECO:0007669"/>
    <property type="project" value="InterPro"/>
</dbReference>
<dbReference type="PIRSF" id="PIRSF002741">
    <property type="entry name" value="MppA"/>
    <property type="match status" value="1"/>
</dbReference>
<dbReference type="PANTHER" id="PTHR30290">
    <property type="entry name" value="PERIPLASMIC BINDING COMPONENT OF ABC TRANSPORTER"/>
    <property type="match status" value="1"/>
</dbReference>
<dbReference type="GO" id="GO:0042597">
    <property type="term" value="C:periplasmic space"/>
    <property type="evidence" value="ECO:0007669"/>
    <property type="project" value="UniProtKB-ARBA"/>
</dbReference>
<comment type="caution">
    <text evidence="2">The sequence shown here is derived from an EMBL/GenBank/DDBJ whole genome shotgun (WGS) entry which is preliminary data.</text>
</comment>
<dbReference type="CDD" id="cd08509">
    <property type="entry name" value="PBP2_TmCBP_oligosaccharides_like"/>
    <property type="match status" value="1"/>
</dbReference>
<protein>
    <submittedName>
        <fullName evidence="2">ABC transporter substrate-binding protein</fullName>
    </submittedName>
</protein>
<dbReference type="PROSITE" id="PS51257">
    <property type="entry name" value="PROKAR_LIPOPROTEIN"/>
    <property type="match status" value="1"/>
</dbReference>
<dbReference type="PANTHER" id="PTHR30290:SF82">
    <property type="entry name" value="ABC-TYPE DIPEPTIDE_OLIGOPEPTIDE TRANSPORT SYSTEM, PERIPLASMIC COMPONENT"/>
    <property type="match status" value="1"/>
</dbReference>
<sequence>MNLKKNALILFIAVFSIVLVLTGCSNEKSSKKEPADSNGKVKPLIVGLSPAGQWQENFNPFSTTAMGGTNGLIYQSLYYFDNVSGDEYPMLATEFEWTNDNTTLVTKLREEVKWSDGESFDADDVLFTFNLLKEYPASDNSGIWAQVTSIEKQSDYSVAFNFDQANVPFQDYVLGSLIVPEHIWKDQGDPSKAKITDPIGTGPYLLKSFSPQLYTMVKNPDHYNAAEYTVEEIQFPAFSGNDSEQLALSKGEIDWAGIFIPDAENVFVAQDPDHNNFWFPASNNVTLYPNLKNELLSDIAVRRAISLAIDRQKLSDQAASGYDPLPSTTALILPRDKEWIDPSIPNDQLSYELNVDKAVQTLEDAGYKKGDDGIFVSPDGKKLSFTLQTVSGWTDWATMAQLISQSLTAMGIEVIVDMPEFATYSTNVQGGEYDLAISWTNAGSTPYRQYQDMLNSNGSWNLQQWSDPKTDEALQTYQGTTDKEKQLEAVYYLQNVMVEHLPTIPLVNGPVWYEYRTENWEGWPTEENPYVNPAPFNWPAPAITISKLKPAN</sequence>
<reference evidence="2" key="1">
    <citation type="submission" date="2022-02" db="EMBL/GenBank/DDBJ databases">
        <title>Fredinandcohnia quinoae sp. nov. isolated from Chenopodium quinoa seeds.</title>
        <authorList>
            <person name="Saati-Santamaria Z."/>
            <person name="Flores-Felix J.D."/>
            <person name="Igual J.M."/>
            <person name="Velazquez E."/>
            <person name="Garcia-Fraile P."/>
            <person name="Martinez-Molina E."/>
        </authorList>
    </citation>
    <scope>NUCLEOTIDE SEQUENCE</scope>
    <source>
        <strain evidence="2">SECRCQ15</strain>
    </source>
</reference>
<accession>A0AAW5DW22</accession>
<dbReference type="Proteomes" id="UP001431131">
    <property type="component" value="Unassembled WGS sequence"/>
</dbReference>
<dbReference type="EMBL" id="JAKTTI010000004">
    <property type="protein sequence ID" value="MCH1624548.1"/>
    <property type="molecule type" value="Genomic_DNA"/>
</dbReference>
<dbReference type="GO" id="GO:0015833">
    <property type="term" value="P:peptide transport"/>
    <property type="evidence" value="ECO:0007669"/>
    <property type="project" value="TreeGrafter"/>
</dbReference>
<proteinExistence type="predicted"/>
<dbReference type="Gene3D" id="3.10.105.10">
    <property type="entry name" value="Dipeptide-binding Protein, Domain 3"/>
    <property type="match status" value="1"/>
</dbReference>
<dbReference type="SUPFAM" id="SSF53850">
    <property type="entry name" value="Periplasmic binding protein-like II"/>
    <property type="match status" value="1"/>
</dbReference>